<reference evidence="3" key="1">
    <citation type="submission" date="2021-01" db="EMBL/GenBank/DDBJ databases">
        <authorList>
            <person name="Kaushik A."/>
        </authorList>
    </citation>
    <scope>NUCLEOTIDE SEQUENCE</scope>
    <source>
        <strain evidence="3">AG6-10EEA</strain>
    </source>
</reference>
<evidence type="ECO:0000313" key="4">
    <source>
        <dbReference type="Proteomes" id="UP000663853"/>
    </source>
</evidence>
<gene>
    <name evidence="3" type="ORF">RDB_LOCUS132287</name>
</gene>
<protein>
    <recommendedName>
        <fullName evidence="2">Tyrosine specific protein phosphatases domain-containing protein</fullName>
    </recommendedName>
</protein>
<dbReference type="PANTHER" id="PTHR23339">
    <property type="entry name" value="TYROSINE SPECIFIC PROTEIN PHOSPHATASE AND DUAL SPECIFICITY PROTEIN PHOSPHATASE"/>
    <property type="match status" value="1"/>
</dbReference>
<dbReference type="EMBL" id="CAJMXA010003719">
    <property type="protein sequence ID" value="CAE6513159.1"/>
    <property type="molecule type" value="Genomic_DNA"/>
</dbReference>
<organism evidence="3 4">
    <name type="scientific">Rhizoctonia solani</name>
    <dbReference type="NCBI Taxonomy" id="456999"/>
    <lineage>
        <taxon>Eukaryota</taxon>
        <taxon>Fungi</taxon>
        <taxon>Dikarya</taxon>
        <taxon>Basidiomycota</taxon>
        <taxon>Agaricomycotina</taxon>
        <taxon>Agaricomycetes</taxon>
        <taxon>Cantharellales</taxon>
        <taxon>Ceratobasidiaceae</taxon>
        <taxon>Rhizoctonia</taxon>
    </lineage>
</organism>
<accession>A0A8H3DBG4</accession>
<keyword evidence="1" id="KW-0378">Hydrolase</keyword>
<dbReference type="GO" id="GO:0016791">
    <property type="term" value="F:phosphatase activity"/>
    <property type="evidence" value="ECO:0007669"/>
    <property type="project" value="UniProtKB-ARBA"/>
</dbReference>
<evidence type="ECO:0000256" key="1">
    <source>
        <dbReference type="ARBA" id="ARBA00022801"/>
    </source>
</evidence>
<dbReference type="PROSITE" id="PS50056">
    <property type="entry name" value="TYR_PHOSPHATASE_2"/>
    <property type="match status" value="1"/>
</dbReference>
<dbReference type="Pfam" id="PF22784">
    <property type="entry name" value="PTP-SAK"/>
    <property type="match status" value="1"/>
</dbReference>
<feature type="domain" description="Tyrosine specific protein phosphatases" evidence="2">
    <location>
        <begin position="83"/>
        <end position="166"/>
    </location>
</feature>
<evidence type="ECO:0000259" key="2">
    <source>
        <dbReference type="PROSITE" id="PS50056"/>
    </source>
</evidence>
<dbReference type="InterPro" id="IPR050561">
    <property type="entry name" value="PTP"/>
</dbReference>
<dbReference type="Gene3D" id="3.90.190.10">
    <property type="entry name" value="Protein tyrosine phosphatase superfamily"/>
    <property type="match status" value="1"/>
</dbReference>
<comment type="caution">
    <text evidence="3">The sequence shown here is derived from an EMBL/GenBank/DDBJ whole genome shotgun (WGS) entry which is preliminary data.</text>
</comment>
<dbReference type="InterPro" id="IPR029021">
    <property type="entry name" value="Prot-tyrosine_phosphatase-like"/>
</dbReference>
<dbReference type="InterPro" id="IPR016130">
    <property type="entry name" value="Tyr_Pase_AS"/>
</dbReference>
<proteinExistence type="predicted"/>
<dbReference type="Proteomes" id="UP000663853">
    <property type="component" value="Unassembled WGS sequence"/>
</dbReference>
<sequence>MSIAWQNFRQVERGVPSGCRLFRSSAPFYGGRDEPQVLDQDAVAHLVRNGINTILSLNGQPYTLDAQALLSAARIAYHHMPVPDFTAPTREIFNTAFQLASQSPGLLVHCGAGFGRTGTVITAIQLLTSSGASPESHLWQSQNRVETAGQIGALRTLRDELLVPRT</sequence>
<dbReference type="InterPro" id="IPR057023">
    <property type="entry name" value="PTP-SAK"/>
</dbReference>
<dbReference type="SUPFAM" id="SSF52799">
    <property type="entry name" value="(Phosphotyrosine protein) phosphatases II"/>
    <property type="match status" value="1"/>
</dbReference>
<evidence type="ECO:0000313" key="3">
    <source>
        <dbReference type="EMBL" id="CAE6513159.1"/>
    </source>
</evidence>
<dbReference type="InterPro" id="IPR000387">
    <property type="entry name" value="Tyr_Pase_dom"/>
</dbReference>
<dbReference type="AlphaFoldDB" id="A0A8H3DBG4"/>
<dbReference type="PROSITE" id="PS00383">
    <property type="entry name" value="TYR_PHOSPHATASE_1"/>
    <property type="match status" value="1"/>
</dbReference>
<name>A0A8H3DBG4_9AGAM</name>